<evidence type="ECO:0000313" key="4">
    <source>
        <dbReference type="EMBL" id="KAG6538079.1"/>
    </source>
</evidence>
<gene>
    <name evidence="4" type="ORF">ZIOFF_003182</name>
</gene>
<dbReference type="Pfam" id="PF12999">
    <property type="entry name" value="PRKCSH-like"/>
    <property type="match status" value="1"/>
</dbReference>
<evidence type="ECO:0000256" key="2">
    <source>
        <dbReference type="SAM" id="Phobius"/>
    </source>
</evidence>
<sequence>MPISSRGFASTSGDYGGVLCFLALALASPLSASPLRGVSPRGHRFCPRIASCFVILLSFRRIVLADEKYFMGPVIACRDGAATFPRDRLNDGFCDCPDGTDEPGTSACPESKFYCRNMGDAPRFLFSSRVNDHICDCCDGSDEYESGAPCPNTCHKDTNPSENSTVAVNPESNDLDDLDTQSRNTRIDLENLIKNIRGLRAVTAMQMIVCAIVMVAFCCHHYRHNRIRRRKYILSR</sequence>
<protein>
    <recommendedName>
        <fullName evidence="3">Glucosidase II beta subunit N-terminal domain-containing protein</fullName>
    </recommendedName>
</protein>
<dbReference type="Proteomes" id="UP000734854">
    <property type="component" value="Unassembled WGS sequence"/>
</dbReference>
<proteinExistence type="predicted"/>
<dbReference type="AlphaFoldDB" id="A0A8J5LT84"/>
<dbReference type="PANTHER" id="PTHR12630">
    <property type="entry name" value="N-LINKED OLIGOSACCHARIDE PROCESSING"/>
    <property type="match status" value="1"/>
</dbReference>
<keyword evidence="2" id="KW-0812">Transmembrane</keyword>
<comment type="caution">
    <text evidence="4">The sequence shown here is derived from an EMBL/GenBank/DDBJ whole genome shotgun (WGS) entry which is preliminary data.</text>
</comment>
<dbReference type="GO" id="GO:0006491">
    <property type="term" value="P:N-glycan processing"/>
    <property type="evidence" value="ECO:0007669"/>
    <property type="project" value="TreeGrafter"/>
</dbReference>
<keyword evidence="2" id="KW-0472">Membrane</keyword>
<dbReference type="GO" id="GO:0017177">
    <property type="term" value="C:glucosidase II complex"/>
    <property type="evidence" value="ECO:0007669"/>
    <property type="project" value="TreeGrafter"/>
</dbReference>
<dbReference type="PANTHER" id="PTHR12630:SF17">
    <property type="entry name" value="EXPRESSED PROTEIN"/>
    <property type="match status" value="1"/>
</dbReference>
<accession>A0A8J5LT84</accession>
<feature type="transmembrane region" description="Helical" evidence="2">
    <location>
        <begin position="201"/>
        <end position="222"/>
    </location>
</feature>
<evidence type="ECO:0000256" key="1">
    <source>
        <dbReference type="SAM" id="MobiDB-lite"/>
    </source>
</evidence>
<dbReference type="InterPro" id="IPR039794">
    <property type="entry name" value="Gtb1-like"/>
</dbReference>
<name>A0A8J5LT84_ZINOF</name>
<organism evidence="4 5">
    <name type="scientific">Zingiber officinale</name>
    <name type="common">Ginger</name>
    <name type="synonym">Amomum zingiber</name>
    <dbReference type="NCBI Taxonomy" id="94328"/>
    <lineage>
        <taxon>Eukaryota</taxon>
        <taxon>Viridiplantae</taxon>
        <taxon>Streptophyta</taxon>
        <taxon>Embryophyta</taxon>
        <taxon>Tracheophyta</taxon>
        <taxon>Spermatophyta</taxon>
        <taxon>Magnoliopsida</taxon>
        <taxon>Liliopsida</taxon>
        <taxon>Zingiberales</taxon>
        <taxon>Zingiberaceae</taxon>
        <taxon>Zingiber</taxon>
    </lineage>
</organism>
<evidence type="ECO:0000259" key="3">
    <source>
        <dbReference type="Pfam" id="PF12999"/>
    </source>
</evidence>
<keyword evidence="2" id="KW-1133">Transmembrane helix</keyword>
<feature type="region of interest" description="Disordered" evidence="1">
    <location>
        <begin position="159"/>
        <end position="179"/>
    </location>
</feature>
<dbReference type="EMBL" id="JACMSC010000001">
    <property type="protein sequence ID" value="KAG6538079.1"/>
    <property type="molecule type" value="Genomic_DNA"/>
</dbReference>
<keyword evidence="5" id="KW-1185">Reference proteome</keyword>
<evidence type="ECO:0000313" key="5">
    <source>
        <dbReference type="Proteomes" id="UP000734854"/>
    </source>
</evidence>
<dbReference type="InterPro" id="IPR028146">
    <property type="entry name" value="PRKCSH_N"/>
</dbReference>
<feature type="compositionally biased region" description="Polar residues" evidence="1">
    <location>
        <begin position="160"/>
        <end position="172"/>
    </location>
</feature>
<feature type="domain" description="Glucosidase II beta subunit N-terminal" evidence="3">
    <location>
        <begin position="87"/>
        <end position="165"/>
    </location>
</feature>
<reference evidence="4 5" key="1">
    <citation type="submission" date="2020-08" db="EMBL/GenBank/DDBJ databases">
        <title>Plant Genome Project.</title>
        <authorList>
            <person name="Zhang R.-G."/>
        </authorList>
    </citation>
    <scope>NUCLEOTIDE SEQUENCE [LARGE SCALE GENOMIC DNA]</scope>
    <source>
        <tissue evidence="4">Rhizome</tissue>
    </source>
</reference>